<dbReference type="InterPro" id="IPR017937">
    <property type="entry name" value="Thioredoxin_CS"/>
</dbReference>
<dbReference type="PROSITE" id="PS51352">
    <property type="entry name" value="THIOREDOXIN_2"/>
    <property type="match status" value="1"/>
</dbReference>
<dbReference type="GO" id="GO:0006457">
    <property type="term" value="P:protein folding"/>
    <property type="evidence" value="ECO:0007669"/>
    <property type="project" value="TreeGrafter"/>
</dbReference>
<reference evidence="4" key="1">
    <citation type="submission" date="2022-03" db="EMBL/GenBank/DDBJ databases">
        <authorList>
            <person name="Lindestad O."/>
        </authorList>
    </citation>
    <scope>NUCLEOTIDE SEQUENCE</scope>
</reference>
<feature type="non-terminal residue" evidence="4">
    <location>
        <position position="1"/>
    </location>
</feature>
<dbReference type="GO" id="GO:0003756">
    <property type="term" value="F:protein disulfide isomerase activity"/>
    <property type="evidence" value="ECO:0007669"/>
    <property type="project" value="TreeGrafter"/>
</dbReference>
<dbReference type="Gene3D" id="3.40.30.10">
    <property type="entry name" value="Glutaredoxin"/>
    <property type="match status" value="1"/>
</dbReference>
<dbReference type="InterPro" id="IPR051063">
    <property type="entry name" value="PDI"/>
</dbReference>
<dbReference type="Pfam" id="PF00085">
    <property type="entry name" value="Thioredoxin"/>
    <property type="match status" value="1"/>
</dbReference>
<evidence type="ECO:0000256" key="1">
    <source>
        <dbReference type="ARBA" id="ARBA00006347"/>
    </source>
</evidence>
<accession>A0A8S4QEQ1</accession>
<protein>
    <submittedName>
        <fullName evidence="4">Jg23515 protein</fullName>
    </submittedName>
</protein>
<evidence type="ECO:0000313" key="4">
    <source>
        <dbReference type="EMBL" id="CAH2209172.1"/>
    </source>
</evidence>
<comment type="caution">
    <text evidence="4">The sequence shown here is derived from an EMBL/GenBank/DDBJ whole genome shotgun (WGS) entry which is preliminary data.</text>
</comment>
<dbReference type="PROSITE" id="PS00194">
    <property type="entry name" value="THIOREDOXIN_1"/>
    <property type="match status" value="1"/>
</dbReference>
<dbReference type="CDD" id="cd02961">
    <property type="entry name" value="PDI_a_family"/>
    <property type="match status" value="1"/>
</dbReference>
<dbReference type="SUPFAM" id="SSF52833">
    <property type="entry name" value="Thioredoxin-like"/>
    <property type="match status" value="1"/>
</dbReference>
<organism evidence="4 5">
    <name type="scientific">Pararge aegeria aegeria</name>
    <dbReference type="NCBI Taxonomy" id="348720"/>
    <lineage>
        <taxon>Eukaryota</taxon>
        <taxon>Metazoa</taxon>
        <taxon>Ecdysozoa</taxon>
        <taxon>Arthropoda</taxon>
        <taxon>Hexapoda</taxon>
        <taxon>Insecta</taxon>
        <taxon>Pterygota</taxon>
        <taxon>Neoptera</taxon>
        <taxon>Endopterygota</taxon>
        <taxon>Lepidoptera</taxon>
        <taxon>Glossata</taxon>
        <taxon>Ditrysia</taxon>
        <taxon>Papilionoidea</taxon>
        <taxon>Nymphalidae</taxon>
        <taxon>Satyrinae</taxon>
        <taxon>Satyrini</taxon>
        <taxon>Parargina</taxon>
        <taxon>Pararge</taxon>
    </lineage>
</organism>
<proteinExistence type="inferred from homology"/>
<evidence type="ECO:0000259" key="3">
    <source>
        <dbReference type="PROSITE" id="PS51352"/>
    </source>
</evidence>
<dbReference type="EMBL" id="CAKXAJ010005611">
    <property type="protein sequence ID" value="CAH2209172.1"/>
    <property type="molecule type" value="Genomic_DNA"/>
</dbReference>
<gene>
    <name evidence="4" type="primary">jg23515</name>
    <name evidence="4" type="ORF">PAEG_LOCUS1572</name>
</gene>
<evidence type="ECO:0000256" key="2">
    <source>
        <dbReference type="SAM" id="MobiDB-lite"/>
    </source>
</evidence>
<keyword evidence="5" id="KW-1185">Reference proteome</keyword>
<sequence>VWTLFDSQTSVQPLGNRSQKRKQSDKSNSSGGGGQSKSCRLCRRRDPADVQDLRQWEVVGNLRRRSINGGYAQLLQITSEGCGHCSTVKPAYSRLATALKNENSPIKAIAVEAADNQKVADFAGVETLPTFKIYANGKLLATYEGDRSMEDMQSFCKSHLKVKDEL</sequence>
<evidence type="ECO:0000313" key="5">
    <source>
        <dbReference type="Proteomes" id="UP000838756"/>
    </source>
</evidence>
<dbReference type="PANTHER" id="PTHR45672">
    <property type="entry name" value="PROTEIN DISULFIDE-ISOMERASE C17H9.14C-RELATED"/>
    <property type="match status" value="1"/>
</dbReference>
<comment type="similarity">
    <text evidence="1">Belongs to the protein disulfide isomerase family.</text>
</comment>
<dbReference type="Proteomes" id="UP000838756">
    <property type="component" value="Unassembled WGS sequence"/>
</dbReference>
<dbReference type="OrthoDB" id="74910at2759"/>
<name>A0A8S4QEQ1_9NEOP</name>
<feature type="domain" description="Thioredoxin" evidence="3">
    <location>
        <begin position="42"/>
        <end position="161"/>
    </location>
</feature>
<dbReference type="AlphaFoldDB" id="A0A8S4QEQ1"/>
<feature type="compositionally biased region" description="Polar residues" evidence="2">
    <location>
        <begin position="1"/>
        <end position="17"/>
    </location>
</feature>
<dbReference type="InterPro" id="IPR036249">
    <property type="entry name" value="Thioredoxin-like_sf"/>
</dbReference>
<dbReference type="GO" id="GO:0005783">
    <property type="term" value="C:endoplasmic reticulum"/>
    <property type="evidence" value="ECO:0007669"/>
    <property type="project" value="TreeGrafter"/>
</dbReference>
<feature type="region of interest" description="Disordered" evidence="2">
    <location>
        <begin position="1"/>
        <end position="41"/>
    </location>
</feature>
<dbReference type="InterPro" id="IPR013766">
    <property type="entry name" value="Thioredoxin_domain"/>
</dbReference>